<evidence type="ECO:0000256" key="1">
    <source>
        <dbReference type="ARBA" id="ARBA00022475"/>
    </source>
</evidence>
<evidence type="ECO:0000256" key="3">
    <source>
        <dbReference type="ARBA" id="ARBA00022793"/>
    </source>
</evidence>
<keyword evidence="7" id="KW-0594">Phospholipid biosynthesis</keyword>
<evidence type="ECO:0000313" key="12">
    <source>
        <dbReference type="EMBL" id="MFD1588673.1"/>
    </source>
</evidence>
<evidence type="ECO:0000256" key="6">
    <source>
        <dbReference type="ARBA" id="ARBA00023145"/>
    </source>
</evidence>
<dbReference type="InterPro" id="IPR033175">
    <property type="entry name" value="PSD-A"/>
</dbReference>
<keyword evidence="3" id="KW-0210">Decarboxylase</keyword>
<evidence type="ECO:0000256" key="8">
    <source>
        <dbReference type="ARBA" id="ARBA00023239"/>
    </source>
</evidence>
<evidence type="ECO:0000256" key="10">
    <source>
        <dbReference type="ARBA" id="ARBA00023317"/>
    </source>
</evidence>
<proteinExistence type="predicted"/>
<evidence type="ECO:0000256" key="4">
    <source>
        <dbReference type="ARBA" id="ARBA00023098"/>
    </source>
</evidence>
<keyword evidence="5 11" id="KW-0472">Membrane</keyword>
<dbReference type="RefSeq" id="WP_247378330.1">
    <property type="nucleotide sequence ID" value="NZ_JALLGV010000005.1"/>
</dbReference>
<evidence type="ECO:0000256" key="2">
    <source>
        <dbReference type="ARBA" id="ARBA00022516"/>
    </source>
</evidence>
<dbReference type="GO" id="GO:0016831">
    <property type="term" value="F:carboxy-lyase activity"/>
    <property type="evidence" value="ECO:0007669"/>
    <property type="project" value="UniProtKB-KW"/>
</dbReference>
<dbReference type="PANTHER" id="PTHR35809">
    <property type="entry name" value="ARCHAETIDYLSERINE DECARBOXYLASE PROENZYME-RELATED"/>
    <property type="match status" value="1"/>
</dbReference>
<keyword evidence="11" id="KW-0812">Transmembrane</keyword>
<dbReference type="Proteomes" id="UP001597119">
    <property type="component" value="Unassembled WGS sequence"/>
</dbReference>
<gene>
    <name evidence="12" type="ORF">ACFR9U_16975</name>
</gene>
<dbReference type="PANTHER" id="PTHR35809:SF1">
    <property type="entry name" value="ARCHAETIDYLSERINE DECARBOXYLASE PROENZYME-RELATED"/>
    <property type="match status" value="1"/>
</dbReference>
<name>A0ABD6CER0_9EURY</name>
<dbReference type="InterPro" id="IPR003817">
    <property type="entry name" value="PS_Dcarbxylase"/>
</dbReference>
<keyword evidence="6" id="KW-0865">Zymogen</keyword>
<dbReference type="AlphaFoldDB" id="A0ABD6CER0"/>
<evidence type="ECO:0000256" key="7">
    <source>
        <dbReference type="ARBA" id="ARBA00023209"/>
    </source>
</evidence>
<dbReference type="NCBIfam" id="NF003683">
    <property type="entry name" value="PRK05305.2-3"/>
    <property type="match status" value="1"/>
</dbReference>
<accession>A0ABD6CER0</accession>
<keyword evidence="10" id="KW-0670">Pyruvate</keyword>
<keyword evidence="9" id="KW-1208">Phospholipid metabolism</keyword>
<keyword evidence="13" id="KW-1185">Reference proteome</keyword>
<evidence type="ECO:0000256" key="9">
    <source>
        <dbReference type="ARBA" id="ARBA00023264"/>
    </source>
</evidence>
<feature type="transmembrane region" description="Helical" evidence="11">
    <location>
        <begin position="18"/>
        <end position="44"/>
    </location>
</feature>
<keyword evidence="8" id="KW-0456">Lyase</keyword>
<evidence type="ECO:0000256" key="5">
    <source>
        <dbReference type="ARBA" id="ARBA00023136"/>
    </source>
</evidence>
<comment type="caution">
    <text evidence="12">The sequence shown here is derived from an EMBL/GenBank/DDBJ whole genome shotgun (WGS) entry which is preliminary data.</text>
</comment>
<sequence>MCARVAQGTSRYAAPLTLLGFVSVLFSPLSGLFVALAGIVVLAFHRDPDRVVPDTGIVAPADGRVSVIREEDDRLRVGIFMNLTDVHVNRAPLGGTVESVTHSPGAHWPAFIKESDRNEKVHVEFEDYTVVQIAGAVARRIYPYVEAGQTVERGDRIGHISFSSRVDVVFPEDVTREDLLVGKGESVTAGETRLVADH</sequence>
<keyword evidence="2" id="KW-0444">Lipid biosynthesis</keyword>
<keyword evidence="4" id="KW-0443">Lipid metabolism</keyword>
<organism evidence="12 13">
    <name type="scientific">Halorientalis brevis</name>
    <dbReference type="NCBI Taxonomy" id="1126241"/>
    <lineage>
        <taxon>Archaea</taxon>
        <taxon>Methanobacteriati</taxon>
        <taxon>Methanobacteriota</taxon>
        <taxon>Stenosarchaea group</taxon>
        <taxon>Halobacteria</taxon>
        <taxon>Halobacteriales</taxon>
        <taxon>Haloarculaceae</taxon>
        <taxon>Halorientalis</taxon>
    </lineage>
</organism>
<reference evidence="12 13" key="1">
    <citation type="journal article" date="2019" name="Int. J. Syst. Evol. Microbiol.">
        <title>The Global Catalogue of Microorganisms (GCM) 10K type strain sequencing project: providing services to taxonomists for standard genome sequencing and annotation.</title>
        <authorList>
            <consortium name="The Broad Institute Genomics Platform"/>
            <consortium name="The Broad Institute Genome Sequencing Center for Infectious Disease"/>
            <person name="Wu L."/>
            <person name="Ma J."/>
        </authorList>
    </citation>
    <scope>NUCLEOTIDE SEQUENCE [LARGE SCALE GENOMIC DNA]</scope>
    <source>
        <strain evidence="12 13">CGMCC 1.12125</strain>
    </source>
</reference>
<keyword evidence="1" id="KW-1003">Cell membrane</keyword>
<evidence type="ECO:0000256" key="11">
    <source>
        <dbReference type="SAM" id="Phobius"/>
    </source>
</evidence>
<dbReference type="Pfam" id="PF02666">
    <property type="entry name" value="PS_Dcarbxylase"/>
    <property type="match status" value="1"/>
</dbReference>
<dbReference type="GO" id="GO:0008654">
    <property type="term" value="P:phospholipid biosynthetic process"/>
    <property type="evidence" value="ECO:0007669"/>
    <property type="project" value="UniProtKB-KW"/>
</dbReference>
<protein>
    <submittedName>
        <fullName evidence="12">Protein sorting system archaetidylserine decarboxylase</fullName>
    </submittedName>
</protein>
<evidence type="ECO:0000313" key="13">
    <source>
        <dbReference type="Proteomes" id="UP001597119"/>
    </source>
</evidence>
<dbReference type="NCBIfam" id="NF038088">
    <property type="entry name" value="anchor_synt_D"/>
    <property type="match status" value="1"/>
</dbReference>
<dbReference type="EMBL" id="JBHUDJ010000014">
    <property type="protein sequence ID" value="MFD1588673.1"/>
    <property type="molecule type" value="Genomic_DNA"/>
</dbReference>
<keyword evidence="11" id="KW-1133">Transmembrane helix</keyword>